<reference evidence="1" key="1">
    <citation type="submission" date="2022-03" db="EMBL/GenBank/DDBJ databases">
        <title>De novo assembled genomes of Belliella spp. (Cyclobacteriaceae) strains.</title>
        <authorList>
            <person name="Szabo A."/>
            <person name="Korponai K."/>
            <person name="Felfoldi T."/>
        </authorList>
    </citation>
    <scope>NUCLEOTIDE SEQUENCE</scope>
    <source>
        <strain evidence="1">DSM 107340</strain>
    </source>
</reference>
<dbReference type="InterPro" id="IPR005019">
    <property type="entry name" value="Adenine_glyco"/>
</dbReference>
<proteinExistence type="predicted"/>
<gene>
    <name evidence="1" type="ORF">MM236_12605</name>
</gene>
<dbReference type="Gene3D" id="1.10.340.30">
    <property type="entry name" value="Hypothetical protein, domain 2"/>
    <property type="match status" value="1"/>
</dbReference>
<dbReference type="RefSeq" id="WP_241275338.1">
    <property type="nucleotide sequence ID" value="NZ_JAKZGS010000010.1"/>
</dbReference>
<dbReference type="InterPro" id="IPR011257">
    <property type="entry name" value="DNA_glycosylase"/>
</dbReference>
<name>A0ABS9UQD9_9BACT</name>
<dbReference type="InterPro" id="IPR052891">
    <property type="entry name" value="DNA-3mA_glycosylase"/>
</dbReference>
<accession>A0ABS9UQD9</accession>
<organism evidence="1 2">
    <name type="scientific">Belliella calami</name>
    <dbReference type="NCBI Taxonomy" id="2923436"/>
    <lineage>
        <taxon>Bacteria</taxon>
        <taxon>Pseudomonadati</taxon>
        <taxon>Bacteroidota</taxon>
        <taxon>Cytophagia</taxon>
        <taxon>Cytophagales</taxon>
        <taxon>Cyclobacteriaceae</taxon>
        <taxon>Belliella</taxon>
    </lineage>
</organism>
<evidence type="ECO:0000313" key="1">
    <source>
        <dbReference type="EMBL" id="MCH7398837.1"/>
    </source>
</evidence>
<keyword evidence="2" id="KW-1185">Reference proteome</keyword>
<dbReference type="PANTHER" id="PTHR30037:SF4">
    <property type="entry name" value="DNA-3-METHYLADENINE GLYCOSYLASE I"/>
    <property type="match status" value="1"/>
</dbReference>
<sequence>MANISQDPNKFRCPWCLGFEQYVKYHDQEWGVPVYEDKIHFEFLILESAQAGLSWATILKKREGYRKAFADFDYKIVADLPDSYVSELLQDPSIIRNKLKIEAAINNAKHFMEVQSEFGSFSNYIWDFVDGKVIDRQLKTLQNAPATTSESDKLSKDLKKRGFKFLGSTTIYAHMQATGLVNDHLVDCFRYEEVKNLAI</sequence>
<dbReference type="SUPFAM" id="SSF48150">
    <property type="entry name" value="DNA-glycosylase"/>
    <property type="match status" value="1"/>
</dbReference>
<dbReference type="Proteomes" id="UP001165488">
    <property type="component" value="Unassembled WGS sequence"/>
</dbReference>
<evidence type="ECO:0000313" key="2">
    <source>
        <dbReference type="Proteomes" id="UP001165488"/>
    </source>
</evidence>
<dbReference type="PANTHER" id="PTHR30037">
    <property type="entry name" value="DNA-3-METHYLADENINE GLYCOSYLASE 1"/>
    <property type="match status" value="1"/>
</dbReference>
<comment type="caution">
    <text evidence="1">The sequence shown here is derived from an EMBL/GenBank/DDBJ whole genome shotgun (WGS) entry which is preliminary data.</text>
</comment>
<dbReference type="Pfam" id="PF03352">
    <property type="entry name" value="Adenine_glyco"/>
    <property type="match status" value="1"/>
</dbReference>
<protein>
    <submittedName>
        <fullName evidence="1">DNA-3-methyladenine glycosylase I</fullName>
    </submittedName>
</protein>
<dbReference type="EMBL" id="JAKZGS010000010">
    <property type="protein sequence ID" value="MCH7398837.1"/>
    <property type="molecule type" value="Genomic_DNA"/>
</dbReference>